<organism evidence="1 2">
    <name type="scientific">Phakopsora pachyrhizi</name>
    <name type="common">Asian soybean rust disease fungus</name>
    <dbReference type="NCBI Taxonomy" id="170000"/>
    <lineage>
        <taxon>Eukaryota</taxon>
        <taxon>Fungi</taxon>
        <taxon>Dikarya</taxon>
        <taxon>Basidiomycota</taxon>
        <taxon>Pucciniomycotina</taxon>
        <taxon>Pucciniomycetes</taxon>
        <taxon>Pucciniales</taxon>
        <taxon>Phakopsoraceae</taxon>
        <taxon>Phakopsora</taxon>
    </lineage>
</organism>
<reference evidence="1" key="1">
    <citation type="submission" date="2022-06" db="EMBL/GenBank/DDBJ databases">
        <authorList>
            <consortium name="SYNGENTA / RWTH Aachen University"/>
        </authorList>
    </citation>
    <scope>NUCLEOTIDE SEQUENCE</scope>
</reference>
<gene>
    <name evidence="1" type="ORF">PPACK8108_LOCUS11111</name>
</gene>
<protein>
    <submittedName>
        <fullName evidence="1">Uncharacterized protein</fullName>
    </submittedName>
</protein>
<keyword evidence="2" id="KW-1185">Reference proteome</keyword>
<comment type="caution">
    <text evidence="1">The sequence shown here is derived from an EMBL/GenBank/DDBJ whole genome shotgun (WGS) entry which is preliminary data.</text>
</comment>
<proteinExistence type="predicted"/>
<dbReference type="Proteomes" id="UP001153365">
    <property type="component" value="Unassembled WGS sequence"/>
</dbReference>
<name>A0AAV0B1P9_PHAPC</name>
<evidence type="ECO:0000313" key="1">
    <source>
        <dbReference type="EMBL" id="CAH7676012.1"/>
    </source>
</evidence>
<dbReference type="AlphaFoldDB" id="A0AAV0B1P9"/>
<accession>A0AAV0B1P9</accession>
<dbReference type="EMBL" id="CALTRL010002557">
    <property type="protein sequence ID" value="CAH7676012.1"/>
    <property type="molecule type" value="Genomic_DNA"/>
</dbReference>
<evidence type="ECO:0000313" key="2">
    <source>
        <dbReference type="Proteomes" id="UP001153365"/>
    </source>
</evidence>
<sequence length="186" mass="21587">MSDKDDENQSQKANIPKINGDNFMMWTMRIQNHLCCKNLYQYCENLQESYTTPQSKKKQEATDLIIQYIDDITFECIEESGSTSSDMKTYIKECKRLMNQLAIVCIDIPNDVLSCTILAKLYTRYNHHGKDLIVKNKVLGLDEPYRLSTSESSHFNIGSVLDRNSELSKLQEGRMIKSYEENLDVY</sequence>